<organism evidence="8 9">
    <name type="scientific">Actinospica acidithermotolerans</name>
    <dbReference type="NCBI Taxonomy" id="2828514"/>
    <lineage>
        <taxon>Bacteria</taxon>
        <taxon>Bacillati</taxon>
        <taxon>Actinomycetota</taxon>
        <taxon>Actinomycetes</taxon>
        <taxon>Catenulisporales</taxon>
        <taxon>Actinospicaceae</taxon>
        <taxon>Actinospica</taxon>
    </lineage>
</organism>
<feature type="domain" description="EamA" evidence="7">
    <location>
        <begin position="11"/>
        <end position="149"/>
    </location>
</feature>
<evidence type="ECO:0000256" key="5">
    <source>
        <dbReference type="ARBA" id="ARBA00023136"/>
    </source>
</evidence>
<proteinExistence type="inferred from homology"/>
<comment type="subcellular location">
    <subcellularLocation>
        <location evidence="1">Membrane</location>
        <topology evidence="1">Multi-pass membrane protein</topology>
    </subcellularLocation>
</comment>
<protein>
    <submittedName>
        <fullName evidence="8">EamA family transporter</fullName>
    </submittedName>
</protein>
<feature type="transmembrane region" description="Helical" evidence="6">
    <location>
        <begin position="75"/>
        <end position="96"/>
    </location>
</feature>
<name>A0A941EAX7_9ACTN</name>
<keyword evidence="9" id="KW-1185">Reference proteome</keyword>
<evidence type="ECO:0000256" key="6">
    <source>
        <dbReference type="SAM" id="Phobius"/>
    </source>
</evidence>
<dbReference type="InterPro" id="IPR000620">
    <property type="entry name" value="EamA_dom"/>
</dbReference>
<accession>A0A941EAX7</accession>
<feature type="transmembrane region" description="Helical" evidence="6">
    <location>
        <begin position="12"/>
        <end position="32"/>
    </location>
</feature>
<dbReference type="PANTHER" id="PTHR32322">
    <property type="entry name" value="INNER MEMBRANE TRANSPORTER"/>
    <property type="match status" value="1"/>
</dbReference>
<feature type="transmembrane region" description="Helical" evidence="6">
    <location>
        <begin position="228"/>
        <end position="248"/>
    </location>
</feature>
<feature type="transmembrane region" description="Helical" evidence="6">
    <location>
        <begin position="44"/>
        <end position="63"/>
    </location>
</feature>
<comment type="similarity">
    <text evidence="2">Belongs to the EamA transporter family.</text>
</comment>
<dbReference type="RefSeq" id="WP_212520579.1">
    <property type="nucleotide sequence ID" value="NZ_JAGSOH010000086.1"/>
</dbReference>
<evidence type="ECO:0000259" key="7">
    <source>
        <dbReference type="Pfam" id="PF00892"/>
    </source>
</evidence>
<dbReference type="InterPro" id="IPR037185">
    <property type="entry name" value="EmrE-like"/>
</dbReference>
<evidence type="ECO:0000256" key="4">
    <source>
        <dbReference type="ARBA" id="ARBA00022989"/>
    </source>
</evidence>
<gene>
    <name evidence="8" type="ORF">KDK95_24275</name>
</gene>
<evidence type="ECO:0000313" key="8">
    <source>
        <dbReference type="EMBL" id="MBR7829445.1"/>
    </source>
</evidence>
<comment type="caution">
    <text evidence="8">The sequence shown here is derived from an EMBL/GenBank/DDBJ whole genome shotgun (WGS) entry which is preliminary data.</text>
</comment>
<dbReference type="Gene3D" id="1.10.3730.20">
    <property type="match status" value="1"/>
</dbReference>
<feature type="transmembrane region" description="Helical" evidence="6">
    <location>
        <begin position="159"/>
        <end position="177"/>
    </location>
</feature>
<keyword evidence="5 6" id="KW-0472">Membrane</keyword>
<evidence type="ECO:0000256" key="1">
    <source>
        <dbReference type="ARBA" id="ARBA00004141"/>
    </source>
</evidence>
<sequence length="331" mass="34012">MNAAVVSRRNAGVLFGITSSIFFSASGTFAKALTDAGFSALEAVWLRIAGACLILVAVSLLRGPGSLLGVFRNRTALRGIVLFGLVAVAACQALYFVAASRLPVGIAILLEFTGPVLVVLYQRLVLRQHVRRTAFLGIGLAMVGLCFVVEIWSGLSLDALGLACGLGAAAGNAAYFLIIDRLTGSADPLAITTVGMLVACIVLVPLAMPWSAPWHVLGSPIALAGREIPGWLVALALVLLSTVISYVFGGMAVQRLSATVAAGLAYVEPVSACVIAWVLLGQRLNAVQITGGVVVLIGAYTAQRSAATAPAPAAATPLSVPSTEPVRPIGK</sequence>
<dbReference type="GO" id="GO:0016020">
    <property type="term" value="C:membrane"/>
    <property type="evidence" value="ECO:0007669"/>
    <property type="project" value="UniProtKB-SubCell"/>
</dbReference>
<evidence type="ECO:0000256" key="2">
    <source>
        <dbReference type="ARBA" id="ARBA00007362"/>
    </source>
</evidence>
<keyword evidence="4 6" id="KW-1133">Transmembrane helix</keyword>
<feature type="transmembrane region" description="Helical" evidence="6">
    <location>
        <begin position="102"/>
        <end position="121"/>
    </location>
</feature>
<feature type="domain" description="EamA" evidence="7">
    <location>
        <begin position="160"/>
        <end position="300"/>
    </location>
</feature>
<feature type="transmembrane region" description="Helical" evidence="6">
    <location>
        <begin position="260"/>
        <end position="280"/>
    </location>
</feature>
<keyword evidence="3 6" id="KW-0812">Transmembrane</keyword>
<dbReference type="Proteomes" id="UP000676325">
    <property type="component" value="Unassembled WGS sequence"/>
</dbReference>
<dbReference type="InterPro" id="IPR050638">
    <property type="entry name" value="AA-Vitamin_Transporters"/>
</dbReference>
<feature type="transmembrane region" description="Helical" evidence="6">
    <location>
        <begin position="286"/>
        <end position="302"/>
    </location>
</feature>
<dbReference type="Pfam" id="PF00892">
    <property type="entry name" value="EamA"/>
    <property type="match status" value="2"/>
</dbReference>
<evidence type="ECO:0000313" key="9">
    <source>
        <dbReference type="Proteomes" id="UP000676325"/>
    </source>
</evidence>
<dbReference type="AlphaFoldDB" id="A0A941EAX7"/>
<evidence type="ECO:0000256" key="3">
    <source>
        <dbReference type="ARBA" id="ARBA00022692"/>
    </source>
</evidence>
<feature type="transmembrane region" description="Helical" evidence="6">
    <location>
        <begin position="133"/>
        <end position="153"/>
    </location>
</feature>
<dbReference type="EMBL" id="JAGSOH010000086">
    <property type="protein sequence ID" value="MBR7829445.1"/>
    <property type="molecule type" value="Genomic_DNA"/>
</dbReference>
<dbReference type="SUPFAM" id="SSF103481">
    <property type="entry name" value="Multidrug resistance efflux transporter EmrE"/>
    <property type="match status" value="2"/>
</dbReference>
<reference evidence="8" key="1">
    <citation type="submission" date="2021-04" db="EMBL/GenBank/DDBJ databases">
        <title>Genome based classification of Actinospica acidithermotolerans sp. nov., an actinobacterium isolated from an Indonesian hot spring.</title>
        <authorList>
            <person name="Kusuma A.B."/>
            <person name="Putra K.E."/>
            <person name="Nafisah S."/>
            <person name="Loh J."/>
            <person name="Nouioui I."/>
            <person name="Goodfellow M."/>
        </authorList>
    </citation>
    <scope>NUCLEOTIDE SEQUENCE</scope>
    <source>
        <strain evidence="8">MGRD01-02</strain>
    </source>
</reference>
<dbReference type="PANTHER" id="PTHR32322:SF2">
    <property type="entry name" value="EAMA DOMAIN-CONTAINING PROTEIN"/>
    <property type="match status" value="1"/>
</dbReference>
<feature type="transmembrane region" description="Helical" evidence="6">
    <location>
        <begin position="189"/>
        <end position="208"/>
    </location>
</feature>